<evidence type="ECO:0000256" key="2">
    <source>
        <dbReference type="ARBA" id="ARBA00022801"/>
    </source>
</evidence>
<sequence length="273" mass="31466">MFIETLDGLNLHITHSGKGMKCLYIHGGPGAWSKDFEVFFGYYLSETLSVYYLDQRGCGRSEGDKESDYSIDAIINDIECIRKKLNIEEFIIIAHSFGGVIATAYTKKYSKYVKALILINCTLNMGEALKSQIKQGYKILGISGIESNRNLKENWRNIAFKLVENDLYYKLQYTDYNNYIKVKNIDKDMLNTSMSEQSFSNDSYFYDYTGLSEYIDIPTLIINGECDFAIGPDHYKSFKFKNSIVRNIKGVHNPYIENPIELEAIIRDFILYL</sequence>
<dbReference type="InterPro" id="IPR000073">
    <property type="entry name" value="AB_hydrolase_1"/>
</dbReference>
<keyword evidence="2 4" id="KW-0378">Hydrolase</keyword>
<dbReference type="EMBL" id="CEKZ01000003">
    <property type="protein sequence ID" value="CEQ03638.1"/>
    <property type="molecule type" value="Genomic_DNA"/>
</dbReference>
<protein>
    <submittedName>
        <fullName evidence="4">Alpha/beta hydrolase superfamily</fullName>
        <ecNumber evidence="4">3.4.11.5</ecNumber>
    </submittedName>
</protein>
<reference evidence="4 5" key="1">
    <citation type="submission" date="2015-01" db="EMBL/GenBank/DDBJ databases">
        <authorList>
            <person name="Aslett A.Martin."/>
            <person name="De Silva Nishadi"/>
        </authorList>
    </citation>
    <scope>NUCLEOTIDE SEQUENCE [LARGE SCALE GENOMIC DNA]</scope>
    <source>
        <strain evidence="4 5">R28058</strain>
    </source>
</reference>
<dbReference type="PRINTS" id="PR00793">
    <property type="entry name" value="PROAMNOPTASE"/>
</dbReference>
<evidence type="ECO:0000259" key="3">
    <source>
        <dbReference type="Pfam" id="PF00561"/>
    </source>
</evidence>
<dbReference type="SUPFAM" id="SSF53474">
    <property type="entry name" value="alpha/beta-Hydrolases"/>
    <property type="match status" value="1"/>
</dbReference>
<keyword evidence="4" id="KW-0031">Aminopeptidase</keyword>
<dbReference type="InterPro" id="IPR002410">
    <property type="entry name" value="Peptidase_S33"/>
</dbReference>
<accession>A0A0C7R342</accession>
<dbReference type="InterPro" id="IPR029058">
    <property type="entry name" value="AB_hydrolase_fold"/>
</dbReference>
<dbReference type="GO" id="GO:0006508">
    <property type="term" value="P:proteolysis"/>
    <property type="evidence" value="ECO:0007669"/>
    <property type="project" value="InterPro"/>
</dbReference>
<evidence type="ECO:0000313" key="4">
    <source>
        <dbReference type="EMBL" id="CEQ03638.1"/>
    </source>
</evidence>
<dbReference type="Pfam" id="PF00561">
    <property type="entry name" value="Abhydrolase_1"/>
    <property type="match status" value="1"/>
</dbReference>
<dbReference type="AlphaFoldDB" id="A0A0C7R342"/>
<dbReference type="GO" id="GO:0016020">
    <property type="term" value="C:membrane"/>
    <property type="evidence" value="ECO:0007669"/>
    <property type="project" value="TreeGrafter"/>
</dbReference>
<dbReference type="RefSeq" id="WP_055341900.1">
    <property type="nucleotide sequence ID" value="NZ_CDNI01000003.1"/>
</dbReference>
<evidence type="ECO:0000313" key="5">
    <source>
        <dbReference type="Proteomes" id="UP000049127"/>
    </source>
</evidence>
<dbReference type="EC" id="3.4.11.5" evidence="4"/>
<organism evidence="4 5">
    <name type="scientific">Paraclostridium sordellii</name>
    <name type="common">Clostridium sordellii</name>
    <dbReference type="NCBI Taxonomy" id="1505"/>
    <lineage>
        <taxon>Bacteria</taxon>
        <taxon>Bacillati</taxon>
        <taxon>Bacillota</taxon>
        <taxon>Clostridia</taxon>
        <taxon>Peptostreptococcales</taxon>
        <taxon>Peptostreptococcaceae</taxon>
        <taxon>Paraclostridium</taxon>
    </lineage>
</organism>
<feature type="domain" description="AB hydrolase-1" evidence="3">
    <location>
        <begin position="23"/>
        <end position="259"/>
    </location>
</feature>
<evidence type="ECO:0000256" key="1">
    <source>
        <dbReference type="ARBA" id="ARBA00010088"/>
    </source>
</evidence>
<name>A0A0C7R342_PARSO</name>
<dbReference type="PRINTS" id="PR00111">
    <property type="entry name" value="ABHYDROLASE"/>
</dbReference>
<dbReference type="PANTHER" id="PTHR43798">
    <property type="entry name" value="MONOACYLGLYCEROL LIPASE"/>
    <property type="match status" value="1"/>
</dbReference>
<dbReference type="InterPro" id="IPR050266">
    <property type="entry name" value="AB_hydrolase_sf"/>
</dbReference>
<dbReference type="GO" id="GO:0004177">
    <property type="term" value="F:aminopeptidase activity"/>
    <property type="evidence" value="ECO:0007669"/>
    <property type="project" value="UniProtKB-KW"/>
</dbReference>
<dbReference type="Gene3D" id="3.40.50.1820">
    <property type="entry name" value="alpha/beta hydrolase"/>
    <property type="match status" value="1"/>
</dbReference>
<proteinExistence type="inferred from homology"/>
<dbReference type="Proteomes" id="UP000049127">
    <property type="component" value="Unassembled WGS sequence"/>
</dbReference>
<dbReference type="OrthoDB" id="9775557at2"/>
<keyword evidence="4" id="KW-0645">Protease</keyword>
<dbReference type="PANTHER" id="PTHR43798:SF33">
    <property type="entry name" value="HYDROLASE, PUTATIVE (AFU_ORTHOLOGUE AFUA_2G14860)-RELATED"/>
    <property type="match status" value="1"/>
</dbReference>
<comment type="similarity">
    <text evidence="1">Belongs to the peptidase S33 family.</text>
</comment>
<gene>
    <name evidence="4" type="primary">pip</name>
    <name evidence="4" type="ORF">R28058_13711</name>
</gene>